<dbReference type="InterPro" id="IPR051532">
    <property type="entry name" value="Ester_Hydrolysis_Enzymes"/>
</dbReference>
<dbReference type="InterPro" id="IPR036514">
    <property type="entry name" value="SGNH_hydro_sf"/>
</dbReference>
<feature type="domain" description="SGNH hydrolase-type esterase" evidence="1">
    <location>
        <begin position="193"/>
        <end position="369"/>
    </location>
</feature>
<comment type="caution">
    <text evidence="3">The sequence shown here is derived from an EMBL/GenBank/DDBJ whole genome shotgun (WGS) entry which is preliminary data.</text>
</comment>
<name>A0A5D4HEX9_9SPHI</name>
<dbReference type="PANTHER" id="PTHR30383">
    <property type="entry name" value="THIOESTERASE 1/PROTEASE 1/LYSOPHOSPHOLIPASE L1"/>
    <property type="match status" value="1"/>
</dbReference>
<evidence type="ECO:0000313" key="4">
    <source>
        <dbReference type="Proteomes" id="UP000322362"/>
    </source>
</evidence>
<evidence type="ECO:0000259" key="2">
    <source>
        <dbReference type="Pfam" id="PF14607"/>
    </source>
</evidence>
<evidence type="ECO:0000259" key="1">
    <source>
        <dbReference type="Pfam" id="PF14606"/>
    </source>
</evidence>
<dbReference type="Pfam" id="PF14607">
    <property type="entry name" value="GxDLY"/>
    <property type="match status" value="1"/>
</dbReference>
<keyword evidence="3" id="KW-0378">Hydrolase</keyword>
<sequence>MNLKLQNILSKFEKPNRSYMQTKYLLIIIALLSSLTGLKAQQVISSSKLTIQGRAFPESPAFHRIDTAKYHNLPPAVKNLYTHGAGLFVTFRTNSTQLAIDWETANAALGNNSTAIMSRGFDAYVKEPDGWRFAGVARPNLKEAKSSFTMVENMEKTEKEFLLYFPLYKELRSFQLRIDEDATFSPTVQQHDKKIIVYGSSIVHGASASRPGLAYPAKISRNINADVINMGVSGNARMELAAAQMINDIKDVDLIIMDCVPNCSPQQVTERTFAFVQELRKAHPNTPILLMESIIRQIGNYNLEWKKKRYEQNANFKTEYERLLAAGYKNLFYLPADHLIGDDYEGTVDGTHPTDVGFERMIKIIQPEIEKILQQ</sequence>
<dbReference type="Gene3D" id="3.40.50.1110">
    <property type="entry name" value="SGNH hydrolase"/>
    <property type="match status" value="1"/>
</dbReference>
<dbReference type="Proteomes" id="UP000322362">
    <property type="component" value="Unassembled WGS sequence"/>
</dbReference>
<feature type="domain" description="SGNH hydrolase-type esterase N-terminal" evidence="2">
    <location>
        <begin position="46"/>
        <end position="184"/>
    </location>
</feature>
<reference evidence="3 4" key="1">
    <citation type="submission" date="2019-08" db="EMBL/GenBank/DDBJ databases">
        <title>Phlebobacter frassis gen. nov. sp. nov., a new member of family Sphingobacteriaceae isolated from sand fly rearing media.</title>
        <authorList>
            <person name="Kakumanu M.L."/>
            <person name="Marayati B.F."/>
            <person name="Wada-Katsumata A."/>
            <person name="Wasserberg G."/>
            <person name="Schal C."/>
            <person name="Apperson C.S."/>
            <person name="Ponnusamy L."/>
        </authorList>
    </citation>
    <scope>NUCLEOTIDE SEQUENCE [LARGE SCALE GENOMIC DNA]</scope>
    <source>
        <strain evidence="3 4">SSI9</strain>
    </source>
</reference>
<dbReference type="PANTHER" id="PTHR30383:SF29">
    <property type="entry name" value="SGNH HYDROLASE-TYPE ESTERASE DOMAIN-CONTAINING PROTEIN"/>
    <property type="match status" value="1"/>
</dbReference>
<gene>
    <name evidence="3" type="ORF">FXV77_03515</name>
</gene>
<dbReference type="AlphaFoldDB" id="A0A5D4HEX9"/>
<dbReference type="Gene3D" id="2.60.120.260">
    <property type="entry name" value="Galactose-binding domain-like"/>
    <property type="match status" value="1"/>
</dbReference>
<dbReference type="SUPFAM" id="SSF52266">
    <property type="entry name" value="SGNH hydrolase"/>
    <property type="match status" value="1"/>
</dbReference>
<dbReference type="InterPro" id="IPR013830">
    <property type="entry name" value="SGNH_hydro"/>
</dbReference>
<organism evidence="3 4">
    <name type="scientific">Sphingobacterium phlebotomi</name>
    <dbReference type="NCBI Taxonomy" id="2605433"/>
    <lineage>
        <taxon>Bacteria</taxon>
        <taxon>Pseudomonadati</taxon>
        <taxon>Bacteroidota</taxon>
        <taxon>Sphingobacteriia</taxon>
        <taxon>Sphingobacteriales</taxon>
        <taxon>Sphingobacteriaceae</taxon>
        <taxon>Sphingobacterium</taxon>
    </lineage>
</organism>
<dbReference type="Pfam" id="PF14606">
    <property type="entry name" value="Lipase_GDSL_3"/>
    <property type="match status" value="1"/>
</dbReference>
<dbReference type="InterPro" id="IPR032740">
    <property type="entry name" value="GxDLY"/>
</dbReference>
<proteinExistence type="predicted"/>
<accession>A0A5D4HEX9</accession>
<keyword evidence="4" id="KW-1185">Reference proteome</keyword>
<evidence type="ECO:0000313" key="3">
    <source>
        <dbReference type="EMBL" id="TYR38359.1"/>
    </source>
</evidence>
<dbReference type="GO" id="GO:0016788">
    <property type="term" value="F:hydrolase activity, acting on ester bonds"/>
    <property type="evidence" value="ECO:0007669"/>
    <property type="project" value="UniProtKB-ARBA"/>
</dbReference>
<protein>
    <submittedName>
        <fullName evidence="3">Hydrolase</fullName>
    </submittedName>
</protein>
<dbReference type="EMBL" id="VTAV01000001">
    <property type="protein sequence ID" value="TYR38359.1"/>
    <property type="molecule type" value="Genomic_DNA"/>
</dbReference>